<dbReference type="AlphaFoldDB" id="A0A1M5FHB8"/>
<keyword evidence="5" id="KW-1185">Reference proteome</keyword>
<evidence type="ECO:0000256" key="1">
    <source>
        <dbReference type="ARBA" id="ARBA00022857"/>
    </source>
</evidence>
<dbReference type="Pfam" id="PF08240">
    <property type="entry name" value="ADH_N"/>
    <property type="match status" value="1"/>
</dbReference>
<dbReference type="GO" id="GO:0003960">
    <property type="term" value="F:quinone reductase (NADPH) activity"/>
    <property type="evidence" value="ECO:0007669"/>
    <property type="project" value="InterPro"/>
</dbReference>
<dbReference type="GO" id="GO:0035925">
    <property type="term" value="F:mRNA 3'-UTR AU-rich region binding"/>
    <property type="evidence" value="ECO:0007669"/>
    <property type="project" value="TreeGrafter"/>
</dbReference>
<dbReference type="InterPro" id="IPR013154">
    <property type="entry name" value="ADH-like_N"/>
</dbReference>
<dbReference type="InterPro" id="IPR047618">
    <property type="entry name" value="QOR-like"/>
</dbReference>
<dbReference type="GO" id="GO:0070402">
    <property type="term" value="F:NADPH binding"/>
    <property type="evidence" value="ECO:0007669"/>
    <property type="project" value="TreeGrafter"/>
</dbReference>
<accession>A0A1M5FHB8</accession>
<dbReference type="PANTHER" id="PTHR48106:SF13">
    <property type="entry name" value="QUINONE OXIDOREDUCTASE-RELATED"/>
    <property type="match status" value="1"/>
</dbReference>
<evidence type="ECO:0000256" key="2">
    <source>
        <dbReference type="ARBA" id="ARBA00023002"/>
    </source>
</evidence>
<dbReference type="Pfam" id="PF00107">
    <property type="entry name" value="ADH_zinc_N"/>
    <property type="match status" value="1"/>
</dbReference>
<name>A0A1M5FHB8_9HYPH</name>
<feature type="domain" description="Enoyl reductase (ER)" evidence="3">
    <location>
        <begin position="11"/>
        <end position="323"/>
    </location>
</feature>
<evidence type="ECO:0000259" key="3">
    <source>
        <dbReference type="SMART" id="SM00829"/>
    </source>
</evidence>
<dbReference type="Gene3D" id="3.90.180.10">
    <property type="entry name" value="Medium-chain alcohol dehydrogenases, catalytic domain"/>
    <property type="match status" value="1"/>
</dbReference>
<evidence type="ECO:0000313" key="5">
    <source>
        <dbReference type="Proteomes" id="UP000184485"/>
    </source>
</evidence>
<keyword evidence="1" id="KW-0521">NADP</keyword>
<dbReference type="Gene3D" id="3.40.50.720">
    <property type="entry name" value="NAD(P)-binding Rossmann-like Domain"/>
    <property type="match status" value="1"/>
</dbReference>
<dbReference type="NCBIfam" id="NF008024">
    <property type="entry name" value="PRK10754.1"/>
    <property type="match status" value="1"/>
</dbReference>
<reference evidence="4 5" key="1">
    <citation type="submission" date="2016-11" db="EMBL/GenBank/DDBJ databases">
        <authorList>
            <person name="Jaros S."/>
            <person name="Januszkiewicz K."/>
            <person name="Wedrychowicz H."/>
        </authorList>
    </citation>
    <scope>NUCLEOTIDE SEQUENCE [LARGE SCALE GENOMIC DNA]</scope>
    <source>
        <strain evidence="4 5">DSM 19436</strain>
    </source>
</reference>
<dbReference type="SMART" id="SM00829">
    <property type="entry name" value="PKS_ER"/>
    <property type="match status" value="1"/>
</dbReference>
<gene>
    <name evidence="4" type="ORF">SAMN02745157_3050</name>
</gene>
<dbReference type="GO" id="GO:0005829">
    <property type="term" value="C:cytosol"/>
    <property type="evidence" value="ECO:0007669"/>
    <property type="project" value="TreeGrafter"/>
</dbReference>
<keyword evidence="2" id="KW-0560">Oxidoreductase</keyword>
<dbReference type="InterPro" id="IPR020843">
    <property type="entry name" value="ER"/>
</dbReference>
<sequence length="327" mass="34688">MTRAIRIHAQGGPEALRFEAVEVGAPGPGEVRLRHTAIGLNFIDVYHRSGLYPPPQPLPFVPGSEGVGIVEAVGEGIADIKVGDRVGYAGPTGAYSEERIITAERLVPVPDGIDDAIAASVLLKGLTARYLLRQTYVVTPQTVLLFHAAAGGVGSIACQWAAALGATVIGTAGSAQKAARAHTLGCDHVINYREEDFVQRVTDITDGAKCDVVYDSVGKDTFIGSLDCLKPRGMLVSFGNSSGAVPPFEMNLLQRKGSLYATRPTLGHYVAKRSELLDAAADLFEMILSGKVRIDAPERFPLADAAKAQTALETRRTQGSVVLIPHH</sequence>
<dbReference type="Proteomes" id="UP000184485">
    <property type="component" value="Unassembled WGS sequence"/>
</dbReference>
<dbReference type="PANTHER" id="PTHR48106">
    <property type="entry name" value="QUINONE OXIDOREDUCTASE PIG3-RELATED"/>
    <property type="match status" value="1"/>
</dbReference>
<protein>
    <submittedName>
        <fullName evidence="4">NADPH2:quinone reductase</fullName>
    </submittedName>
</protein>
<dbReference type="RefSeq" id="WP_073054355.1">
    <property type="nucleotide sequence ID" value="NZ_FQUP01000003.1"/>
</dbReference>
<dbReference type="InterPro" id="IPR036291">
    <property type="entry name" value="NAD(P)-bd_dom_sf"/>
</dbReference>
<evidence type="ECO:0000313" key="4">
    <source>
        <dbReference type="EMBL" id="SHF90884.1"/>
    </source>
</evidence>
<proteinExistence type="predicted"/>
<dbReference type="SUPFAM" id="SSF50129">
    <property type="entry name" value="GroES-like"/>
    <property type="match status" value="1"/>
</dbReference>
<dbReference type="CDD" id="cd05286">
    <property type="entry name" value="QOR2"/>
    <property type="match status" value="1"/>
</dbReference>
<dbReference type="InterPro" id="IPR011032">
    <property type="entry name" value="GroES-like_sf"/>
</dbReference>
<dbReference type="FunFam" id="3.40.50.720:FF:000053">
    <property type="entry name" value="Quinone oxidoreductase 1"/>
    <property type="match status" value="1"/>
</dbReference>
<dbReference type="InterPro" id="IPR013149">
    <property type="entry name" value="ADH-like_C"/>
</dbReference>
<dbReference type="OrthoDB" id="9805883at2"/>
<dbReference type="EMBL" id="FQUP01000003">
    <property type="protein sequence ID" value="SHF90884.1"/>
    <property type="molecule type" value="Genomic_DNA"/>
</dbReference>
<dbReference type="STRING" id="1122133.SAMN02745157_3050"/>
<organism evidence="4 5">
    <name type="scientific">Kaistia soli DSM 19436</name>
    <dbReference type="NCBI Taxonomy" id="1122133"/>
    <lineage>
        <taxon>Bacteria</taxon>
        <taxon>Pseudomonadati</taxon>
        <taxon>Pseudomonadota</taxon>
        <taxon>Alphaproteobacteria</taxon>
        <taxon>Hyphomicrobiales</taxon>
        <taxon>Kaistiaceae</taxon>
        <taxon>Kaistia</taxon>
    </lineage>
</organism>
<dbReference type="SUPFAM" id="SSF51735">
    <property type="entry name" value="NAD(P)-binding Rossmann-fold domains"/>
    <property type="match status" value="1"/>
</dbReference>